<sequence>MKRKLDDNYQLEQSLKRLEYDMEYSLNRSDMVKKRILTHIRKISRRRKATGILIAVLALFILPYLWLEECPPFCQITHL</sequence>
<dbReference type="EMBL" id="CAKJTJ010000009">
    <property type="protein sequence ID" value="CAG9621261.1"/>
    <property type="molecule type" value="Genomic_DNA"/>
</dbReference>
<keyword evidence="1" id="KW-0812">Transmembrane</keyword>
<dbReference type="RefSeq" id="WP_230501159.1">
    <property type="nucleotide sequence ID" value="NZ_CAKJTJ010000009.1"/>
</dbReference>
<evidence type="ECO:0000313" key="2">
    <source>
        <dbReference type="EMBL" id="CAG9621261.1"/>
    </source>
</evidence>
<evidence type="ECO:0000256" key="1">
    <source>
        <dbReference type="SAM" id="Phobius"/>
    </source>
</evidence>
<organism evidence="2 3">
    <name type="scientific">Sutcliffiella rhizosphaerae</name>
    <dbReference type="NCBI Taxonomy" id="2880967"/>
    <lineage>
        <taxon>Bacteria</taxon>
        <taxon>Bacillati</taxon>
        <taxon>Bacillota</taxon>
        <taxon>Bacilli</taxon>
        <taxon>Bacillales</taxon>
        <taxon>Bacillaceae</taxon>
        <taxon>Sutcliffiella</taxon>
    </lineage>
</organism>
<proteinExistence type="predicted"/>
<feature type="transmembrane region" description="Helical" evidence="1">
    <location>
        <begin position="49"/>
        <end position="67"/>
    </location>
</feature>
<evidence type="ECO:0000313" key="3">
    <source>
        <dbReference type="Proteomes" id="UP000789833"/>
    </source>
</evidence>
<keyword evidence="3" id="KW-1185">Reference proteome</keyword>
<comment type="caution">
    <text evidence="2">The sequence shown here is derived from an EMBL/GenBank/DDBJ whole genome shotgun (WGS) entry which is preliminary data.</text>
</comment>
<reference evidence="2 3" key="1">
    <citation type="submission" date="2021-10" db="EMBL/GenBank/DDBJ databases">
        <authorList>
            <person name="Criscuolo A."/>
        </authorList>
    </citation>
    <scope>NUCLEOTIDE SEQUENCE [LARGE SCALE GENOMIC DNA]</scope>
    <source>
        <strain evidence="3">CIP 111883</strain>
    </source>
</reference>
<name>A0ABM8YN05_9BACI</name>
<protein>
    <submittedName>
        <fullName evidence="2">Uncharacterized protein</fullName>
    </submittedName>
</protein>
<accession>A0ABM8YN05</accession>
<gene>
    <name evidence="2" type="ORF">BACCIP111883_02033</name>
</gene>
<keyword evidence="1" id="KW-1133">Transmembrane helix</keyword>
<dbReference type="Proteomes" id="UP000789833">
    <property type="component" value="Unassembled WGS sequence"/>
</dbReference>
<keyword evidence="1" id="KW-0472">Membrane</keyword>